<proteinExistence type="predicted"/>
<comment type="caution">
    <text evidence="1">The sequence shown here is derived from an EMBL/GenBank/DDBJ whole genome shotgun (WGS) entry which is preliminary data.</text>
</comment>
<protein>
    <submittedName>
        <fullName evidence="1">Uncharacterized protein</fullName>
    </submittedName>
</protein>
<evidence type="ECO:0000313" key="2">
    <source>
        <dbReference type="Proteomes" id="UP000563151"/>
    </source>
</evidence>
<dbReference type="RefSeq" id="WP_185665896.1">
    <property type="nucleotide sequence ID" value="NZ_JAGGKA010000008.1"/>
</dbReference>
<gene>
    <name evidence="1" type="ORF">HGG79_13470</name>
</gene>
<accession>A0A923E964</accession>
<organism evidence="1 2">
    <name type="scientific">Clostridium tetanomorphum</name>
    <dbReference type="NCBI Taxonomy" id="1553"/>
    <lineage>
        <taxon>Bacteria</taxon>
        <taxon>Bacillati</taxon>
        <taxon>Bacillota</taxon>
        <taxon>Clostridia</taxon>
        <taxon>Eubacteriales</taxon>
        <taxon>Clostridiaceae</taxon>
        <taxon>Clostridium</taxon>
    </lineage>
</organism>
<evidence type="ECO:0000313" key="1">
    <source>
        <dbReference type="EMBL" id="MBC2398775.1"/>
    </source>
</evidence>
<dbReference type="EMBL" id="JAAZWO010000018">
    <property type="protein sequence ID" value="MBC2398775.1"/>
    <property type="molecule type" value="Genomic_DNA"/>
</dbReference>
<dbReference type="AlphaFoldDB" id="A0A923E964"/>
<name>A0A923E964_CLOTT</name>
<dbReference type="Proteomes" id="UP000563151">
    <property type="component" value="Unassembled WGS sequence"/>
</dbReference>
<sequence length="47" mass="5495">MEQRMITGIGKGLMNSIEELEGLKINIRMYQSEDCKEIIVFKKIFIC</sequence>
<reference evidence="1 2" key="1">
    <citation type="submission" date="2020-04" db="EMBL/GenBank/DDBJ databases">
        <title>Genomic insights into acetone-butanol-ethanol (ABE) fermentation by sequencing solventogenic clostridia strains.</title>
        <authorList>
            <person name="Brown S."/>
        </authorList>
    </citation>
    <scope>NUCLEOTIDE SEQUENCE [LARGE SCALE GENOMIC DNA]</scope>
    <source>
        <strain evidence="1 2">DJ011</strain>
    </source>
</reference>
<keyword evidence="2" id="KW-1185">Reference proteome</keyword>